<evidence type="ECO:0000256" key="2">
    <source>
        <dbReference type="ARBA" id="ARBA00023015"/>
    </source>
</evidence>
<dbReference type="Proteomes" id="UP000066624">
    <property type="component" value="Chromosome"/>
</dbReference>
<sequence>MSQATDDELMLAYAAGDAAAFDQLYERYRQPLYRYLLHAVGERALADDLYQDVWSRIIHARDGFERGNGFKRWAFRIAHNRLVDHWRKLDRQATDAAEGMDHLASDERGQPDSQAEKDEDARRLRDALMQLPRDQRQAFLLQQEAGLSLADIAEQDGVGRETIKSRLRYAVAKLRTALGPAREASGP</sequence>
<proteinExistence type="inferred from homology"/>
<dbReference type="Pfam" id="PF04542">
    <property type="entry name" value="Sigma70_r2"/>
    <property type="match status" value="1"/>
</dbReference>
<dbReference type="Pfam" id="PF08281">
    <property type="entry name" value="Sigma70_r4_2"/>
    <property type="match status" value="1"/>
</dbReference>
<dbReference type="EMBL" id="CP012154">
    <property type="protein sequence ID" value="AKS40452.1"/>
    <property type="molecule type" value="Genomic_DNA"/>
</dbReference>
<dbReference type="NCBIfam" id="TIGR02937">
    <property type="entry name" value="sigma70-ECF"/>
    <property type="match status" value="1"/>
</dbReference>
<dbReference type="InterPro" id="IPR014284">
    <property type="entry name" value="RNA_pol_sigma-70_dom"/>
</dbReference>
<dbReference type="InterPro" id="IPR007627">
    <property type="entry name" value="RNA_pol_sigma70_r2"/>
</dbReference>
<keyword evidence="4" id="KW-0238">DNA-binding</keyword>
<accession>A0A0K0XS55</accession>
<dbReference type="GO" id="GO:0006352">
    <property type="term" value="P:DNA-templated transcription initiation"/>
    <property type="evidence" value="ECO:0007669"/>
    <property type="project" value="InterPro"/>
</dbReference>
<evidence type="ECO:0000256" key="4">
    <source>
        <dbReference type="ARBA" id="ARBA00023125"/>
    </source>
</evidence>
<dbReference type="Gene3D" id="1.10.10.10">
    <property type="entry name" value="Winged helix-like DNA-binding domain superfamily/Winged helix DNA-binding domain"/>
    <property type="match status" value="1"/>
</dbReference>
<keyword evidence="2" id="KW-0805">Transcription regulation</keyword>
<dbReference type="Gene3D" id="1.10.1740.10">
    <property type="match status" value="1"/>
</dbReference>
<dbReference type="PANTHER" id="PTHR43133:SF8">
    <property type="entry name" value="RNA POLYMERASE SIGMA FACTOR HI_1459-RELATED"/>
    <property type="match status" value="1"/>
</dbReference>
<dbReference type="InterPro" id="IPR013325">
    <property type="entry name" value="RNA_pol_sigma_r2"/>
</dbReference>
<reference evidence="6 7" key="1">
    <citation type="submission" date="2015-07" db="EMBL/GenBank/DDBJ databases">
        <authorList>
            <person name="Noorani M."/>
        </authorList>
    </citation>
    <scope>NUCLEOTIDE SEQUENCE [LARGE SCALE GENOMIC DNA]</scope>
    <source>
        <strain evidence="6 7">KCTC 42284</strain>
    </source>
</reference>
<name>A0A0K0XS55_9GAMM</name>
<dbReference type="InterPro" id="IPR039425">
    <property type="entry name" value="RNA_pol_sigma-70-like"/>
</dbReference>
<keyword evidence="3" id="KW-0731">Sigma factor</keyword>
<organism evidence="6 7">
    <name type="scientific">Wenzhouxiangella marina</name>
    <dbReference type="NCBI Taxonomy" id="1579979"/>
    <lineage>
        <taxon>Bacteria</taxon>
        <taxon>Pseudomonadati</taxon>
        <taxon>Pseudomonadota</taxon>
        <taxon>Gammaproteobacteria</taxon>
        <taxon>Chromatiales</taxon>
        <taxon>Wenzhouxiangellaceae</taxon>
        <taxon>Wenzhouxiangella</taxon>
    </lineage>
</organism>
<keyword evidence="5" id="KW-0804">Transcription</keyword>
<dbReference type="SUPFAM" id="SSF88659">
    <property type="entry name" value="Sigma3 and sigma4 domains of RNA polymerase sigma factors"/>
    <property type="match status" value="1"/>
</dbReference>
<comment type="similarity">
    <text evidence="1">Belongs to the sigma-70 factor family. ECF subfamily.</text>
</comment>
<dbReference type="PANTHER" id="PTHR43133">
    <property type="entry name" value="RNA POLYMERASE ECF-TYPE SIGMA FACTO"/>
    <property type="match status" value="1"/>
</dbReference>
<dbReference type="InterPro" id="IPR013324">
    <property type="entry name" value="RNA_pol_sigma_r3/r4-like"/>
</dbReference>
<dbReference type="RefSeq" id="WP_082169314.1">
    <property type="nucleotide sequence ID" value="NZ_CP012154.1"/>
</dbReference>
<dbReference type="GO" id="GO:0003677">
    <property type="term" value="F:DNA binding"/>
    <property type="evidence" value="ECO:0007669"/>
    <property type="project" value="UniProtKB-KW"/>
</dbReference>
<dbReference type="CDD" id="cd06171">
    <property type="entry name" value="Sigma70_r4"/>
    <property type="match status" value="1"/>
</dbReference>
<evidence type="ECO:0000256" key="1">
    <source>
        <dbReference type="ARBA" id="ARBA00010641"/>
    </source>
</evidence>
<dbReference type="PATRIC" id="fig|1579979.3.peg.63"/>
<keyword evidence="7" id="KW-1185">Reference proteome</keyword>
<dbReference type="AlphaFoldDB" id="A0A0K0XS55"/>
<dbReference type="SUPFAM" id="SSF88946">
    <property type="entry name" value="Sigma2 domain of RNA polymerase sigma factors"/>
    <property type="match status" value="1"/>
</dbReference>
<evidence type="ECO:0000313" key="7">
    <source>
        <dbReference type="Proteomes" id="UP000066624"/>
    </source>
</evidence>
<dbReference type="GO" id="GO:0016987">
    <property type="term" value="F:sigma factor activity"/>
    <property type="evidence" value="ECO:0007669"/>
    <property type="project" value="UniProtKB-KW"/>
</dbReference>
<evidence type="ECO:0000256" key="3">
    <source>
        <dbReference type="ARBA" id="ARBA00023082"/>
    </source>
</evidence>
<protein>
    <submittedName>
        <fullName evidence="6">RNA polymerase sigma factor</fullName>
    </submittedName>
</protein>
<dbReference type="InterPro" id="IPR013249">
    <property type="entry name" value="RNA_pol_sigma70_r4_t2"/>
</dbReference>
<evidence type="ECO:0000313" key="6">
    <source>
        <dbReference type="EMBL" id="AKS40452.1"/>
    </source>
</evidence>
<gene>
    <name evidence="6" type="ORF">WM2015_61</name>
</gene>
<dbReference type="InterPro" id="IPR036388">
    <property type="entry name" value="WH-like_DNA-bd_sf"/>
</dbReference>
<dbReference type="KEGG" id="wma:WM2015_61"/>
<dbReference type="STRING" id="1579979.WM2015_61"/>
<evidence type="ECO:0000256" key="5">
    <source>
        <dbReference type="ARBA" id="ARBA00023163"/>
    </source>
</evidence>